<gene>
    <name evidence="1" type="ORF">GCM10008025_14300</name>
</gene>
<accession>A0A916RUD9</accession>
<protein>
    <submittedName>
        <fullName evidence="1">Uncharacterized protein</fullName>
    </submittedName>
</protein>
<name>A0A916RUD9_9BACI</name>
<reference evidence="1" key="1">
    <citation type="journal article" date="2014" name="Int. J. Syst. Evol. Microbiol.">
        <title>Complete genome sequence of Corynebacterium casei LMG S-19264T (=DSM 44701T), isolated from a smear-ripened cheese.</title>
        <authorList>
            <consortium name="US DOE Joint Genome Institute (JGI-PGF)"/>
            <person name="Walter F."/>
            <person name="Albersmeier A."/>
            <person name="Kalinowski J."/>
            <person name="Ruckert C."/>
        </authorList>
    </citation>
    <scope>NUCLEOTIDE SEQUENCE</scope>
    <source>
        <strain evidence="1">CGMCC 1.12408</strain>
    </source>
</reference>
<evidence type="ECO:0000313" key="1">
    <source>
        <dbReference type="EMBL" id="GGA71537.1"/>
    </source>
</evidence>
<evidence type="ECO:0000313" key="2">
    <source>
        <dbReference type="Proteomes" id="UP000613512"/>
    </source>
</evidence>
<dbReference type="Proteomes" id="UP000613512">
    <property type="component" value="Unassembled WGS sequence"/>
</dbReference>
<proteinExistence type="predicted"/>
<dbReference type="AlphaFoldDB" id="A0A916RUD9"/>
<dbReference type="RefSeq" id="WP_188383990.1">
    <property type="nucleotide sequence ID" value="NZ_BMEY01000006.1"/>
</dbReference>
<keyword evidence="2" id="KW-1185">Reference proteome</keyword>
<reference evidence="1" key="2">
    <citation type="submission" date="2020-09" db="EMBL/GenBank/DDBJ databases">
        <authorList>
            <person name="Sun Q."/>
            <person name="Zhou Y."/>
        </authorList>
    </citation>
    <scope>NUCLEOTIDE SEQUENCE</scope>
    <source>
        <strain evidence="1">CGMCC 1.12408</strain>
    </source>
</reference>
<comment type="caution">
    <text evidence="1">The sequence shown here is derived from an EMBL/GenBank/DDBJ whole genome shotgun (WGS) entry which is preliminary data.</text>
</comment>
<organism evidence="1 2">
    <name type="scientific">Ornithinibacillus halotolerans</name>
    <dbReference type="NCBI Taxonomy" id="1274357"/>
    <lineage>
        <taxon>Bacteria</taxon>
        <taxon>Bacillati</taxon>
        <taxon>Bacillota</taxon>
        <taxon>Bacilli</taxon>
        <taxon>Bacillales</taxon>
        <taxon>Bacillaceae</taxon>
        <taxon>Ornithinibacillus</taxon>
    </lineage>
</organism>
<sequence>MKSKIDIILDEKYMYYVQSIKDKLEAQSGSTYENNWLEFAFQVQKGTTVIFEMYEFFILNMINELVRELPNHEIKLLWLRTDHFIYYDTGDPHFYAGSVEMEQAVVKEIYSILSSKAEREKLPLE</sequence>
<dbReference type="EMBL" id="BMEY01000006">
    <property type="protein sequence ID" value="GGA71537.1"/>
    <property type="molecule type" value="Genomic_DNA"/>
</dbReference>